<feature type="transmembrane region" description="Helical" evidence="12">
    <location>
        <begin position="522"/>
        <end position="537"/>
    </location>
</feature>
<reference evidence="15" key="1">
    <citation type="submission" date="2023-08" db="EMBL/GenBank/DDBJ databases">
        <title>Reference Genome Resource for the Citrus Pathogen Phytophthora citrophthora.</title>
        <authorList>
            <person name="Moller H."/>
            <person name="Coetzee B."/>
            <person name="Rose L.J."/>
            <person name="Van Niekerk J.M."/>
        </authorList>
    </citation>
    <scope>NUCLEOTIDE SEQUENCE</scope>
    <source>
        <strain evidence="15">STE-U-9442</strain>
    </source>
</reference>
<evidence type="ECO:0000256" key="7">
    <source>
        <dbReference type="ARBA" id="ARBA00022692"/>
    </source>
</evidence>
<comment type="subcellular location">
    <subcellularLocation>
        <location evidence="1 12">Endoplasmic reticulum membrane</location>
        <topology evidence="1 12">Multi-pass membrane protein</topology>
    </subcellularLocation>
</comment>
<evidence type="ECO:0000259" key="14">
    <source>
        <dbReference type="Pfam" id="PF04987"/>
    </source>
</evidence>
<keyword evidence="16" id="KW-1185">Reference proteome</keyword>
<evidence type="ECO:0000256" key="3">
    <source>
        <dbReference type="ARBA" id="ARBA00008400"/>
    </source>
</evidence>
<dbReference type="InterPro" id="IPR000917">
    <property type="entry name" value="Sulfatase_N"/>
</dbReference>
<evidence type="ECO:0000256" key="1">
    <source>
        <dbReference type="ARBA" id="ARBA00004477"/>
    </source>
</evidence>
<evidence type="ECO:0000259" key="13">
    <source>
        <dbReference type="Pfam" id="PF00884"/>
    </source>
</evidence>
<gene>
    <name evidence="15" type="ORF">P3T76_007707</name>
</gene>
<dbReference type="SUPFAM" id="SSF53649">
    <property type="entry name" value="Alkaline phosphatase-like"/>
    <property type="match status" value="1"/>
</dbReference>
<feature type="transmembrane region" description="Helical" evidence="12">
    <location>
        <begin position="694"/>
        <end position="712"/>
    </location>
</feature>
<proteinExistence type="inferred from homology"/>
<keyword evidence="7 12" id="KW-0812">Transmembrane</keyword>
<dbReference type="InterPro" id="IPR037671">
    <property type="entry name" value="PIGN_N"/>
</dbReference>
<keyword evidence="9 12" id="KW-1133">Transmembrane helix</keyword>
<dbReference type="GO" id="GO:0051377">
    <property type="term" value="F:mannose-ethanolamine phosphotransferase activity"/>
    <property type="evidence" value="ECO:0007669"/>
    <property type="project" value="UniProtKB-UniRule"/>
</dbReference>
<feature type="transmembrane region" description="Helical" evidence="12">
    <location>
        <begin position="942"/>
        <end position="967"/>
    </location>
</feature>
<evidence type="ECO:0000256" key="10">
    <source>
        <dbReference type="ARBA" id="ARBA00023136"/>
    </source>
</evidence>
<organism evidence="15 16">
    <name type="scientific">Phytophthora citrophthora</name>
    <dbReference type="NCBI Taxonomy" id="4793"/>
    <lineage>
        <taxon>Eukaryota</taxon>
        <taxon>Sar</taxon>
        <taxon>Stramenopiles</taxon>
        <taxon>Oomycota</taxon>
        <taxon>Peronosporomycetes</taxon>
        <taxon>Peronosporales</taxon>
        <taxon>Peronosporaceae</taxon>
        <taxon>Phytophthora</taxon>
    </lineage>
</organism>
<comment type="caution">
    <text evidence="15">The sequence shown here is derived from an EMBL/GenBank/DDBJ whole genome shotgun (WGS) entry which is preliminary data.</text>
</comment>
<dbReference type="PANTHER" id="PTHR12250">
    <property type="entry name" value="PHOSPHATIDYLINOSITOL GLYCAN, CLASS N"/>
    <property type="match status" value="1"/>
</dbReference>
<comment type="caution">
    <text evidence="12">Lacks conserved residue(s) required for the propagation of feature annotation.</text>
</comment>
<dbReference type="CDD" id="cd16020">
    <property type="entry name" value="GPI_EPT_1"/>
    <property type="match status" value="1"/>
</dbReference>
<feature type="transmembrane region" description="Helical" evidence="12">
    <location>
        <begin position="911"/>
        <end position="930"/>
    </location>
</feature>
<evidence type="ECO:0000256" key="11">
    <source>
        <dbReference type="ARBA" id="ARBA00023180"/>
    </source>
</evidence>
<evidence type="ECO:0000256" key="12">
    <source>
        <dbReference type="RuleBase" id="RU367138"/>
    </source>
</evidence>
<dbReference type="GO" id="GO:0005789">
    <property type="term" value="C:endoplasmic reticulum membrane"/>
    <property type="evidence" value="ECO:0007669"/>
    <property type="project" value="UniProtKB-SubCell"/>
</dbReference>
<evidence type="ECO:0000313" key="16">
    <source>
        <dbReference type="Proteomes" id="UP001259832"/>
    </source>
</evidence>
<dbReference type="Pfam" id="PF04987">
    <property type="entry name" value="PigN"/>
    <property type="match status" value="1"/>
</dbReference>
<comment type="function">
    <text evidence="12">Ethanolamine phosphate transferase involved in glycosylphosphatidylinositol-anchor biosynthesis. Transfers ethanolamine phosphate to the first alpha-1,4-linked mannose of the glycosylphosphatidylinositol precursor of GPI-anchor.</text>
</comment>
<name>A0AAD9LM47_9STRA</name>
<evidence type="ECO:0000256" key="5">
    <source>
        <dbReference type="ARBA" id="ARBA00022502"/>
    </source>
</evidence>
<comment type="pathway">
    <text evidence="2 12">Glycolipid biosynthesis; glycosylphosphatidylinositol-anchor biosynthesis.</text>
</comment>
<accession>A0AAD9LM47</accession>
<feature type="transmembrane region" description="Helical" evidence="12">
    <location>
        <begin position="582"/>
        <end position="601"/>
    </location>
</feature>
<feature type="transmembrane region" description="Helical" evidence="12">
    <location>
        <begin position="661"/>
        <end position="682"/>
    </location>
</feature>
<dbReference type="Pfam" id="PF00884">
    <property type="entry name" value="Sulfatase"/>
    <property type="match status" value="1"/>
</dbReference>
<feature type="transmembrane region" description="Helical" evidence="12">
    <location>
        <begin position="724"/>
        <end position="743"/>
    </location>
</feature>
<evidence type="ECO:0000313" key="15">
    <source>
        <dbReference type="EMBL" id="KAK1941001.1"/>
    </source>
</evidence>
<keyword evidence="5 12" id="KW-0337">GPI-anchor biosynthesis</keyword>
<feature type="transmembrane region" description="Helical" evidence="12">
    <location>
        <begin position="866"/>
        <end position="891"/>
    </location>
</feature>
<dbReference type="Proteomes" id="UP001259832">
    <property type="component" value="Unassembled WGS sequence"/>
</dbReference>
<dbReference type="InterPro" id="IPR017852">
    <property type="entry name" value="GPI_EtnP_transferase_1_C"/>
</dbReference>
<feature type="transmembrane region" description="Helical" evidence="12">
    <location>
        <begin position="479"/>
        <end position="502"/>
    </location>
</feature>
<feature type="transmembrane region" description="Helical" evidence="12">
    <location>
        <begin position="607"/>
        <end position="624"/>
    </location>
</feature>
<sequence length="1058" mass="118499">MKAGGLAQLLVLGVFFHALYVLSIFDIYFTSPVVPHIESVVYTDSPPAKRVVVFVADGCRADKFFEANASSDAQEDNTELRVSFLRTIMKTQGSWGVSHTRVPTESRPGHVALFAGMYEDVSAVTKGWADNPVDFDSVFNQSSSAFLFGSPDIVPIFARHVPQALEEHYSHEEEDFAKGDSSELDVWVFRHLQKLLNNAREDEQLNGKLRDDGVVIFCHYLGIDSNGHAHRPNSKDYLNNIALVDELVEKTHRMVEDFYDYDGRTAYVFTADHGMGLKGAHGDGDPANTRTPLVVWGAGVQGPTEVEKGGKFEIDLPTQSRAQVKAQLQAQEEQEQAAVGEWGALGKLMRKDVMQADVAPLISALLGLPYPRNSVGVLPFSYLAKGAYRANAVRSNAQQLYLHALRKEQEKRSRTLLRFVPYSPFRDRVPELLKQLAEAYDTSVRSEGNQRADESVELLSQELIEICLATLEYFQRYDWFFLLGIVVLGYLGWILVVCVAYLHPRDFSLKWLLGAGGKQLDIKLVIVVFAAFVYLGLEGSPATYYLYLLFPLVFGVFMWNHADLIQQAWMSGSSGTKTKSSWRWWAEIALIFLCLELVVFGYERREIFGVLFSLLAFWPYVGAVNPEDEWTGRFPLPSRCWTISCLFISVFPYLPSEYGEHTALVNIGGLLSLLFTGAVLGMTSTQHNWKKRSFILSVSPLTLSLVTLHLTMQYLDGERSKPPFPLTVANWLLSAVPIVVLLVRLKQSQSNRPLTLEVGPDHQLQVKVERYVRRLIEVMLAFVPSFILLSIAYEVLFYVVLSGVLVSWLLLEAQAMGSSSMWREVQRAFIFLLLVNIAFFGTGNVASMSSFEISSTYRFVTVFAPFTMGALLVGKILIPFMLVACTFHLILLLPSASSSDAKKPRLPATRYFLLVVALSDVLALHFLFLVKNEGSWKEIGNSISMFGIVNAQIVFIPLLFLLARAFVQGLSTSEMSKPTFREPPHVVSAVSLFLDTLVEVPLLVASKFGSVVLLDRVWSYSDICTTRIPLQKLLILHGQYGNTFERILTTDNTNSETQ</sequence>
<evidence type="ECO:0000256" key="6">
    <source>
        <dbReference type="ARBA" id="ARBA00022679"/>
    </source>
</evidence>
<keyword evidence="8 12" id="KW-0256">Endoplasmic reticulum</keyword>
<feature type="domain" description="Sulfatase N-terminal" evidence="13">
    <location>
        <begin position="224"/>
        <end position="305"/>
    </location>
</feature>
<evidence type="ECO:0000256" key="8">
    <source>
        <dbReference type="ARBA" id="ARBA00022824"/>
    </source>
</evidence>
<dbReference type="GO" id="GO:0006506">
    <property type="term" value="P:GPI anchor biosynthetic process"/>
    <property type="evidence" value="ECO:0007669"/>
    <property type="project" value="UniProtKB-KW"/>
</dbReference>
<dbReference type="PANTHER" id="PTHR12250:SF0">
    <property type="entry name" value="GPI ETHANOLAMINE PHOSPHATE TRANSFERASE 1"/>
    <property type="match status" value="1"/>
</dbReference>
<keyword evidence="11" id="KW-0325">Glycoprotein</keyword>
<dbReference type="EMBL" id="JASMQC010000013">
    <property type="protein sequence ID" value="KAK1941001.1"/>
    <property type="molecule type" value="Genomic_DNA"/>
</dbReference>
<dbReference type="EC" id="2.-.-.-" evidence="12"/>
<evidence type="ECO:0000256" key="9">
    <source>
        <dbReference type="ARBA" id="ARBA00022989"/>
    </source>
</evidence>
<feature type="domain" description="GPI ethanolamine phosphate transferase 1 C-terminal" evidence="14">
    <location>
        <begin position="470"/>
        <end position="935"/>
    </location>
</feature>
<evidence type="ECO:0000256" key="2">
    <source>
        <dbReference type="ARBA" id="ARBA00004687"/>
    </source>
</evidence>
<feature type="transmembrane region" description="Helical" evidence="12">
    <location>
        <begin position="828"/>
        <end position="846"/>
    </location>
</feature>
<dbReference type="InterPro" id="IPR007070">
    <property type="entry name" value="GPI_EtnP_transferase_1"/>
</dbReference>
<evidence type="ECO:0000256" key="4">
    <source>
        <dbReference type="ARBA" id="ARBA00020831"/>
    </source>
</evidence>
<dbReference type="Gene3D" id="3.40.720.10">
    <property type="entry name" value="Alkaline Phosphatase, subunit A"/>
    <property type="match status" value="2"/>
</dbReference>
<dbReference type="AlphaFoldDB" id="A0AAD9LM47"/>
<comment type="similarity">
    <text evidence="3 12">Belongs to the PIGG/PIGN/PIGO family. PIGN subfamily.</text>
</comment>
<dbReference type="FunFam" id="3.40.720.10:FF:000015">
    <property type="entry name" value="GPI ethanolamine phosphate transferase 1"/>
    <property type="match status" value="1"/>
</dbReference>
<keyword evidence="6 12" id="KW-0808">Transferase</keyword>
<keyword evidence="10 12" id="KW-0472">Membrane</keyword>
<dbReference type="InterPro" id="IPR017850">
    <property type="entry name" value="Alkaline_phosphatase_core_sf"/>
</dbReference>
<protein>
    <recommendedName>
        <fullName evidence="4 12">GPI ethanolamine phosphate transferase 1</fullName>
        <ecNumber evidence="12">2.-.-.-</ecNumber>
    </recommendedName>
</protein>